<dbReference type="InterPro" id="IPR027417">
    <property type="entry name" value="P-loop_NTPase"/>
</dbReference>
<dbReference type="PANTHER" id="PTHR24220">
    <property type="entry name" value="IMPORT ATP-BINDING PROTEIN"/>
    <property type="match status" value="1"/>
</dbReference>
<dbReference type="InterPro" id="IPR015854">
    <property type="entry name" value="ABC_transpr_LolD-like"/>
</dbReference>
<dbReference type="CDD" id="cd03255">
    <property type="entry name" value="ABC_MJ0796_LolCDE_FtsE"/>
    <property type="match status" value="1"/>
</dbReference>
<sequence>MLELRAATKTYDDGHPVHALRETSLTVEEGDYVAITGASGSGKSTLLNLLGLLDVPTTGSYRVLGLPAHELAESHRGAVRGQVFGFIFQNFHLLNGRSALENVELGMLYGPYNRRERRRRAWETVERLGLAHRALADPRRMSGGERQRVAVARAVAGRPRVLFCDEPTGNLDSANTATVLDTLRGLNEEGLTVVVVTHDPGVAAEGRRRIEVSDGTVTEVEVPA</sequence>
<dbReference type="RefSeq" id="WP_020509497.1">
    <property type="nucleotide sequence ID" value="NZ_JBIAZU010000001.1"/>
</dbReference>
<dbReference type="InterPro" id="IPR003593">
    <property type="entry name" value="AAA+_ATPase"/>
</dbReference>
<proteinExistence type="predicted"/>
<reference evidence="5 6" key="1">
    <citation type="submission" date="2024-10" db="EMBL/GenBank/DDBJ databases">
        <title>The Natural Products Discovery Center: Release of the First 8490 Sequenced Strains for Exploring Actinobacteria Biosynthetic Diversity.</title>
        <authorList>
            <person name="Kalkreuter E."/>
            <person name="Kautsar S.A."/>
            <person name="Yang D."/>
            <person name="Bader C.D."/>
            <person name="Teijaro C.N."/>
            <person name="Fluegel L."/>
            <person name="Davis C.M."/>
            <person name="Simpson J.R."/>
            <person name="Lauterbach L."/>
            <person name="Steele A.D."/>
            <person name="Gui C."/>
            <person name="Meng S."/>
            <person name="Li G."/>
            <person name="Viehrig K."/>
            <person name="Ye F."/>
            <person name="Su P."/>
            <person name="Kiefer A.F."/>
            <person name="Nichols A."/>
            <person name="Cepeda A.J."/>
            <person name="Yan W."/>
            <person name="Fan B."/>
            <person name="Jiang Y."/>
            <person name="Adhikari A."/>
            <person name="Zheng C.-J."/>
            <person name="Schuster L."/>
            <person name="Cowan T.M."/>
            <person name="Smanski M.J."/>
            <person name="Chevrette M.G."/>
            <person name="De Carvalho L.P.S."/>
            <person name="Shen B."/>
        </authorList>
    </citation>
    <scope>NUCLEOTIDE SEQUENCE [LARGE SCALE GENOMIC DNA]</scope>
    <source>
        <strain evidence="5 6">NPDC000087</strain>
    </source>
</reference>
<evidence type="ECO:0000256" key="2">
    <source>
        <dbReference type="ARBA" id="ARBA00022741"/>
    </source>
</evidence>
<keyword evidence="3 5" id="KW-0067">ATP-binding</keyword>
<evidence type="ECO:0000313" key="5">
    <source>
        <dbReference type="EMBL" id="MFF5289152.1"/>
    </source>
</evidence>
<keyword evidence="2" id="KW-0547">Nucleotide-binding</keyword>
<dbReference type="PANTHER" id="PTHR24220:SF86">
    <property type="entry name" value="ABC TRANSPORTER ABCH.1"/>
    <property type="match status" value="1"/>
</dbReference>
<dbReference type="InterPro" id="IPR017871">
    <property type="entry name" value="ABC_transporter-like_CS"/>
</dbReference>
<keyword evidence="1" id="KW-0813">Transport</keyword>
<keyword evidence="6" id="KW-1185">Reference proteome</keyword>
<dbReference type="EMBL" id="JBIAZU010000001">
    <property type="protein sequence ID" value="MFF5289152.1"/>
    <property type="molecule type" value="Genomic_DNA"/>
</dbReference>
<dbReference type="SMART" id="SM00382">
    <property type="entry name" value="AAA"/>
    <property type="match status" value="1"/>
</dbReference>
<dbReference type="Proteomes" id="UP001602245">
    <property type="component" value="Unassembled WGS sequence"/>
</dbReference>
<organism evidence="5 6">
    <name type="scientific">Paractinoplanes globisporus</name>
    <dbReference type="NCBI Taxonomy" id="113565"/>
    <lineage>
        <taxon>Bacteria</taxon>
        <taxon>Bacillati</taxon>
        <taxon>Actinomycetota</taxon>
        <taxon>Actinomycetes</taxon>
        <taxon>Micromonosporales</taxon>
        <taxon>Micromonosporaceae</taxon>
        <taxon>Paractinoplanes</taxon>
    </lineage>
</organism>
<evidence type="ECO:0000256" key="1">
    <source>
        <dbReference type="ARBA" id="ARBA00022448"/>
    </source>
</evidence>
<dbReference type="Pfam" id="PF00005">
    <property type="entry name" value="ABC_tran"/>
    <property type="match status" value="1"/>
</dbReference>
<dbReference type="InterPro" id="IPR017911">
    <property type="entry name" value="MacB-like_ATP-bd"/>
</dbReference>
<dbReference type="GO" id="GO:0005524">
    <property type="term" value="F:ATP binding"/>
    <property type="evidence" value="ECO:0007669"/>
    <property type="project" value="UniProtKB-KW"/>
</dbReference>
<dbReference type="PROSITE" id="PS00211">
    <property type="entry name" value="ABC_TRANSPORTER_1"/>
    <property type="match status" value="1"/>
</dbReference>
<gene>
    <name evidence="5" type="ORF">ACFY35_06930</name>
</gene>
<accession>A0ABW6W766</accession>
<comment type="caution">
    <text evidence="5">The sequence shown here is derived from an EMBL/GenBank/DDBJ whole genome shotgun (WGS) entry which is preliminary data.</text>
</comment>
<protein>
    <submittedName>
        <fullName evidence="5">ABC transporter ATP-binding protein</fullName>
    </submittedName>
</protein>
<dbReference type="SUPFAM" id="SSF52540">
    <property type="entry name" value="P-loop containing nucleoside triphosphate hydrolases"/>
    <property type="match status" value="1"/>
</dbReference>
<evidence type="ECO:0000259" key="4">
    <source>
        <dbReference type="PROSITE" id="PS50893"/>
    </source>
</evidence>
<dbReference type="PROSITE" id="PS50893">
    <property type="entry name" value="ABC_TRANSPORTER_2"/>
    <property type="match status" value="1"/>
</dbReference>
<evidence type="ECO:0000256" key="3">
    <source>
        <dbReference type="ARBA" id="ARBA00022840"/>
    </source>
</evidence>
<evidence type="ECO:0000313" key="6">
    <source>
        <dbReference type="Proteomes" id="UP001602245"/>
    </source>
</evidence>
<dbReference type="InterPro" id="IPR003439">
    <property type="entry name" value="ABC_transporter-like_ATP-bd"/>
</dbReference>
<feature type="domain" description="ABC transporter" evidence="4">
    <location>
        <begin position="2"/>
        <end position="224"/>
    </location>
</feature>
<name>A0ABW6W766_9ACTN</name>
<dbReference type="Gene3D" id="3.40.50.300">
    <property type="entry name" value="P-loop containing nucleotide triphosphate hydrolases"/>
    <property type="match status" value="1"/>
</dbReference>